<keyword evidence="2" id="KW-1185">Reference proteome</keyword>
<organism evidence="1 2">
    <name type="scientific">Cinchona calisaya</name>
    <dbReference type="NCBI Taxonomy" id="153742"/>
    <lineage>
        <taxon>Eukaryota</taxon>
        <taxon>Viridiplantae</taxon>
        <taxon>Streptophyta</taxon>
        <taxon>Embryophyta</taxon>
        <taxon>Tracheophyta</taxon>
        <taxon>Spermatophyta</taxon>
        <taxon>Magnoliopsida</taxon>
        <taxon>eudicotyledons</taxon>
        <taxon>Gunneridae</taxon>
        <taxon>Pentapetalae</taxon>
        <taxon>asterids</taxon>
        <taxon>lamiids</taxon>
        <taxon>Gentianales</taxon>
        <taxon>Rubiaceae</taxon>
        <taxon>Cinchonoideae</taxon>
        <taxon>Cinchoneae</taxon>
        <taxon>Cinchona</taxon>
    </lineage>
</organism>
<gene>
    <name evidence="1" type="ORF">ACH5RR_026182</name>
</gene>
<dbReference type="Proteomes" id="UP001630127">
    <property type="component" value="Unassembled WGS sequence"/>
</dbReference>
<reference evidence="1 2" key="1">
    <citation type="submission" date="2024-11" db="EMBL/GenBank/DDBJ databases">
        <title>A near-complete genome assembly of Cinchona calisaya.</title>
        <authorList>
            <person name="Lian D.C."/>
            <person name="Zhao X.W."/>
            <person name="Wei L."/>
        </authorList>
    </citation>
    <scope>NUCLEOTIDE SEQUENCE [LARGE SCALE GENOMIC DNA]</scope>
    <source>
        <tissue evidence="1">Nenye</tissue>
    </source>
</reference>
<name>A0ABD2Z572_9GENT</name>
<sequence length="97" mass="10442">MNPKANAGSTFQRVRLDNTQAVRVQELPSSVVETMVKTPMTAIEVDKAMKMVAGVVSNTAGETSIDWTTSNATLEDPYTRDDNVAEAPMVAENLILG</sequence>
<evidence type="ECO:0000313" key="1">
    <source>
        <dbReference type="EMBL" id="KAL3513465.1"/>
    </source>
</evidence>
<evidence type="ECO:0000313" key="2">
    <source>
        <dbReference type="Proteomes" id="UP001630127"/>
    </source>
</evidence>
<dbReference type="EMBL" id="JBJUIK010000011">
    <property type="protein sequence ID" value="KAL3513465.1"/>
    <property type="molecule type" value="Genomic_DNA"/>
</dbReference>
<protein>
    <submittedName>
        <fullName evidence="1">Uncharacterized protein</fullName>
    </submittedName>
</protein>
<proteinExistence type="predicted"/>
<comment type="caution">
    <text evidence="1">The sequence shown here is derived from an EMBL/GenBank/DDBJ whole genome shotgun (WGS) entry which is preliminary data.</text>
</comment>
<dbReference type="AlphaFoldDB" id="A0ABD2Z572"/>
<accession>A0ABD2Z572</accession>